<dbReference type="CDD" id="cd00047">
    <property type="entry name" value="PTPc"/>
    <property type="match status" value="1"/>
</dbReference>
<dbReference type="InterPro" id="IPR003595">
    <property type="entry name" value="Tyr_Pase_cat"/>
</dbReference>
<feature type="region of interest" description="Disordered" evidence="2">
    <location>
        <begin position="1280"/>
        <end position="1325"/>
    </location>
</feature>
<dbReference type="SMART" id="SM00404">
    <property type="entry name" value="PTPc_motif"/>
    <property type="match status" value="1"/>
</dbReference>
<dbReference type="GO" id="GO:0004725">
    <property type="term" value="F:protein tyrosine phosphatase activity"/>
    <property type="evidence" value="ECO:0007669"/>
    <property type="project" value="InterPro"/>
</dbReference>
<dbReference type="HOGENOM" id="CLU_002807_0_0_1"/>
<proteinExistence type="predicted"/>
<dbReference type="InterPro" id="IPR029021">
    <property type="entry name" value="Prot-tyrosine_phosphatase-like"/>
</dbReference>
<feature type="coiled-coil region" evidence="1">
    <location>
        <begin position="709"/>
        <end position="736"/>
    </location>
</feature>
<dbReference type="Pfam" id="PF00102">
    <property type="entry name" value="Y_phosphatase"/>
    <property type="match status" value="1"/>
</dbReference>
<feature type="domain" description="Tyrosine-protein phosphatase" evidence="4">
    <location>
        <begin position="997"/>
        <end position="1233"/>
    </location>
</feature>
<keyword evidence="7" id="KW-1185">Reference proteome</keyword>
<keyword evidence="1" id="KW-0175">Coiled coil</keyword>
<dbReference type="InParanoid" id="G0MZT5"/>
<feature type="transmembrane region" description="Helical" evidence="3">
    <location>
        <begin position="920"/>
        <end position="945"/>
    </location>
</feature>
<evidence type="ECO:0000256" key="1">
    <source>
        <dbReference type="SAM" id="Coils"/>
    </source>
</evidence>
<reference evidence="7" key="1">
    <citation type="submission" date="2011-07" db="EMBL/GenBank/DDBJ databases">
        <authorList>
            <consortium name="Caenorhabditis brenneri Sequencing and Analysis Consortium"/>
            <person name="Wilson R.K."/>
        </authorList>
    </citation>
    <scope>NUCLEOTIDE SEQUENCE [LARGE SCALE GENOMIC DNA]</scope>
    <source>
        <strain evidence="7">PB2801</strain>
    </source>
</reference>
<evidence type="ECO:0000259" key="4">
    <source>
        <dbReference type="PROSITE" id="PS50055"/>
    </source>
</evidence>
<feature type="domain" description="Tyrosine specific protein phosphatases" evidence="5">
    <location>
        <begin position="1156"/>
        <end position="1223"/>
    </location>
</feature>
<evidence type="ECO:0000256" key="2">
    <source>
        <dbReference type="SAM" id="MobiDB-lite"/>
    </source>
</evidence>
<evidence type="ECO:0000256" key="3">
    <source>
        <dbReference type="SAM" id="Phobius"/>
    </source>
</evidence>
<protein>
    <recommendedName>
        <fullName evidence="8">Tyrosine-protein phosphatase domain-containing protein</fullName>
    </recommendedName>
</protein>
<dbReference type="PANTHER" id="PTHR32525">
    <property type="entry name" value="PROTEIN-TYROSINE-PHOSPHATASE"/>
    <property type="match status" value="1"/>
</dbReference>
<keyword evidence="3" id="KW-0472">Membrane</keyword>
<evidence type="ECO:0000313" key="7">
    <source>
        <dbReference type="Proteomes" id="UP000008068"/>
    </source>
</evidence>
<dbReference type="Proteomes" id="UP000008068">
    <property type="component" value="Unassembled WGS sequence"/>
</dbReference>
<dbReference type="SMART" id="SM00194">
    <property type="entry name" value="PTPc"/>
    <property type="match status" value="1"/>
</dbReference>
<dbReference type="eggNOG" id="ENOG502QR81">
    <property type="taxonomic scope" value="Eukaryota"/>
</dbReference>
<dbReference type="Pfam" id="PF02206">
    <property type="entry name" value="WSN"/>
    <property type="match status" value="1"/>
</dbReference>
<keyword evidence="3" id="KW-0812">Transmembrane</keyword>
<evidence type="ECO:0000259" key="5">
    <source>
        <dbReference type="PROSITE" id="PS50056"/>
    </source>
</evidence>
<evidence type="ECO:0000313" key="6">
    <source>
        <dbReference type="EMBL" id="EGT48651.1"/>
    </source>
</evidence>
<keyword evidence="3" id="KW-1133">Transmembrane helix</keyword>
<dbReference type="PANTHER" id="PTHR32525:SF1">
    <property type="entry name" value="DOMAIN OF UNKNOWN FUNCTION WSN DOMAIN-CONTAINING PROTEIN-RELATED"/>
    <property type="match status" value="1"/>
</dbReference>
<accession>G0MZT5</accession>
<dbReference type="PROSITE" id="PS50056">
    <property type="entry name" value="TYR_PHOSPHATASE_2"/>
    <property type="match status" value="1"/>
</dbReference>
<organism evidence="7">
    <name type="scientific">Caenorhabditis brenneri</name>
    <name type="common">Nematode worm</name>
    <dbReference type="NCBI Taxonomy" id="135651"/>
    <lineage>
        <taxon>Eukaryota</taxon>
        <taxon>Metazoa</taxon>
        <taxon>Ecdysozoa</taxon>
        <taxon>Nematoda</taxon>
        <taxon>Chromadorea</taxon>
        <taxon>Rhabditida</taxon>
        <taxon>Rhabditina</taxon>
        <taxon>Rhabditomorpha</taxon>
        <taxon>Rhabditoidea</taxon>
        <taxon>Rhabditidae</taxon>
        <taxon>Peloderinae</taxon>
        <taxon>Caenorhabditis</taxon>
    </lineage>
</organism>
<dbReference type="InterPro" id="IPR003125">
    <property type="entry name" value="WSN"/>
</dbReference>
<dbReference type="OMA" id="WIAKITH"/>
<dbReference type="EMBL" id="GL379823">
    <property type="protein sequence ID" value="EGT48651.1"/>
    <property type="molecule type" value="Genomic_DNA"/>
</dbReference>
<gene>
    <name evidence="6" type="ORF">CAEBREN_07418</name>
</gene>
<sequence>MSYRKEKRKLLIFNIHFWMMLSITFDTGFCATRTNKKPISYVYGEKTKNFDTSFVLRNPPVYENWTKDFEFQEYCENNTNAFSDGMISVFANKGHPFPVNEHKESDDLFSSFGKMWEEKSFIQKPGFVIPNFCEDMMHIFSGKQDYVTEKYRLARNSPANTNPTPANDESPFLKHTTIISHVVNGIFLQTGLMNGKIPVDELAGEILNFGSVRVSDIVNFQPNKITDLTGRLKEASKTLNGNSNPEVQKLEEKAIKWNQLRLDYESAGDNFNADNGGSYLKDIATLKGMLADLTGIDAELKRCIGQINAMKDNSASLNEDLLRTALNYLSKFDEHLKNKNEKFKTAVQKLGELNSLKEGLTIFKPLATMVHIMSNREEKFDTSPDNVESIKKNIEHVAQSVESFKSSSREIKNINELVRRKSNPQARSGKYTHGFTNGISDLEQLGKDSRDPWIAKITHFDVSKLNGLSDGLMPLMKFIDPLSKADNNLDPILSDTIPQSFMELDKVQETVTMMPTDSISSVTVLNDFSKCQRFRPPPANLQTSTNFIENVKVLSQLSTTFSNAVGKLNEAELAKPITDFIKSIGFSMNMKDLKPVAQKLKTSTEFEKLKAPILEAQKSLGDLGEDKLENDVIRAIETGDGTKETEFTAALKVEKEHAKCLQGLSEKSEKFAKAVQVVRTLRGFDVKKYENVELASSSIAKASKDLAPLKSIKETMKKIATERANLLNKLKDSDKKSQSIGQSVSSLLYAYGLKGLESSIAQLKSVGPMVETEINKIQSPIERKTVEDQWGNHQTHISDLEASLAKIKAFEATVDISKASTIAHYGAPLKNLETISDAKINAQDKLKAVDALSEHVDPANKGALEDAKKTLRTISTLNLDFSSHNSQFQSAPAAFKAFNDFLLDFLAVDTSQETTTGISLGLMIGIIVGIVFLLSAAALAAYLLYLRKKKKDILAWIEKQKFDDPKHAAEIISNHMRHAFLTAKVDYAKSIEELGTDRHRYPNAVPCQMEKMVKFTVKNEKTIIKVHGNYVAGRKKPKKYIATQGPTKHTFEDFWLMAMHEGVEFIVMLCRFIEGEGDQEKEKCGEYFHSKVGESLKFGSIKVKTISSSFIFGEDVKKIVLEVVDEKKRYGKLTITLYHHVNWPDASVPKGHATVYDLMQLVNKSKAPVIVHCSAGIGRTVSFIGLDIITEAIEHNPHMHPNEVVLLLRSFRALGIQKSIQLYWLLLGVVYTLTKKYKFDEKHYKEQYEVFEKAGAALGRCEQELQLKNKRDMLAERTAARAGAADVQNNDAVDQENRADGGVDQNAGPEVADDRMADENNQDGNLENEAVVAEDQDADLEIAEDHALNAYPCYFLSVDPLADYNKWLEVRNRLNAPEDDLGRGRDVALIIDVERE</sequence>
<dbReference type="InterPro" id="IPR000242">
    <property type="entry name" value="PTP_cat"/>
</dbReference>
<evidence type="ECO:0008006" key="8">
    <source>
        <dbReference type="Google" id="ProtNLM"/>
    </source>
</evidence>
<dbReference type="SMART" id="SM00453">
    <property type="entry name" value="WSN"/>
    <property type="match status" value="1"/>
</dbReference>
<dbReference type="OrthoDB" id="5846887at2759"/>
<name>G0MZT5_CAEBE</name>
<dbReference type="InterPro" id="IPR000387">
    <property type="entry name" value="Tyr_Pase_dom"/>
</dbReference>
<dbReference type="PROSITE" id="PS50055">
    <property type="entry name" value="TYR_PHOSPHATASE_PTP"/>
    <property type="match status" value="1"/>
</dbReference>
<dbReference type="Gene3D" id="3.90.190.10">
    <property type="entry name" value="Protein tyrosine phosphatase superfamily"/>
    <property type="match status" value="1"/>
</dbReference>
<dbReference type="STRING" id="135651.G0MZT5"/>
<dbReference type="PRINTS" id="PR00700">
    <property type="entry name" value="PRTYPHPHTASE"/>
</dbReference>
<dbReference type="SUPFAM" id="SSF52799">
    <property type="entry name" value="(Phosphotyrosine protein) phosphatases II"/>
    <property type="match status" value="1"/>
</dbReference>